<dbReference type="Gene3D" id="3.80.10.10">
    <property type="entry name" value="Ribonuclease Inhibitor"/>
    <property type="match status" value="1"/>
</dbReference>
<keyword evidence="2" id="KW-1185">Reference proteome</keyword>
<protein>
    <recommendedName>
        <fullName evidence="3">Leucine-rich repeat domain-containing protein</fullName>
    </recommendedName>
</protein>
<dbReference type="InterPro" id="IPR053139">
    <property type="entry name" value="Surface_bspA-like"/>
</dbReference>
<evidence type="ECO:0000313" key="1">
    <source>
        <dbReference type="EMBL" id="KAK1737959.1"/>
    </source>
</evidence>
<name>A0AAD8Y2H0_9STRA</name>
<evidence type="ECO:0008006" key="3">
    <source>
        <dbReference type="Google" id="ProtNLM"/>
    </source>
</evidence>
<reference evidence="1" key="1">
    <citation type="submission" date="2023-06" db="EMBL/GenBank/DDBJ databases">
        <title>Survivors Of The Sea: Transcriptome response of Skeletonema marinoi to long-term dormancy.</title>
        <authorList>
            <person name="Pinder M.I.M."/>
            <person name="Kourtchenko O."/>
            <person name="Robertson E.K."/>
            <person name="Larsson T."/>
            <person name="Maumus F."/>
            <person name="Osuna-Cruz C.M."/>
            <person name="Vancaester E."/>
            <person name="Stenow R."/>
            <person name="Vandepoele K."/>
            <person name="Ploug H."/>
            <person name="Bruchert V."/>
            <person name="Godhe A."/>
            <person name="Topel M."/>
        </authorList>
    </citation>
    <scope>NUCLEOTIDE SEQUENCE</scope>
    <source>
        <strain evidence="1">R05AC</strain>
    </source>
</reference>
<dbReference type="SUPFAM" id="SSF52058">
    <property type="entry name" value="L domain-like"/>
    <property type="match status" value="1"/>
</dbReference>
<dbReference type="InterPro" id="IPR026906">
    <property type="entry name" value="LRR_5"/>
</dbReference>
<gene>
    <name evidence="1" type="ORF">QTG54_011253</name>
</gene>
<comment type="caution">
    <text evidence="1">The sequence shown here is derived from an EMBL/GenBank/DDBJ whole genome shotgun (WGS) entry which is preliminary data.</text>
</comment>
<proteinExistence type="predicted"/>
<evidence type="ECO:0000313" key="2">
    <source>
        <dbReference type="Proteomes" id="UP001224775"/>
    </source>
</evidence>
<organism evidence="1 2">
    <name type="scientific">Skeletonema marinoi</name>
    <dbReference type="NCBI Taxonomy" id="267567"/>
    <lineage>
        <taxon>Eukaryota</taxon>
        <taxon>Sar</taxon>
        <taxon>Stramenopiles</taxon>
        <taxon>Ochrophyta</taxon>
        <taxon>Bacillariophyta</taxon>
        <taxon>Coscinodiscophyceae</taxon>
        <taxon>Thalassiosirophycidae</taxon>
        <taxon>Thalassiosirales</taxon>
        <taxon>Skeletonemataceae</taxon>
        <taxon>Skeletonema</taxon>
        <taxon>Skeletonema marinoi-dohrnii complex</taxon>
    </lineage>
</organism>
<dbReference type="AlphaFoldDB" id="A0AAD8Y2H0"/>
<dbReference type="EMBL" id="JATAAI010000022">
    <property type="protein sequence ID" value="KAK1737959.1"/>
    <property type="molecule type" value="Genomic_DNA"/>
</dbReference>
<dbReference type="Proteomes" id="UP001224775">
    <property type="component" value="Unassembled WGS sequence"/>
</dbReference>
<dbReference type="PANTHER" id="PTHR45661">
    <property type="entry name" value="SURFACE ANTIGEN"/>
    <property type="match status" value="1"/>
</dbReference>
<sequence>MANNIDGDDVFLYTGEGQEVPEDVTHVRIGESVTFIPSEAFYWRTFLVSVEMHNGVEQILAHAFWMCTSLTSINLSGVEIIDESAFKGCKNLADVDFGEKLDVIGREAFKSCHSLKNIVLKNVRAIAFGAFSSCRNLADVECGEKLMRIEGNAFNQCRSLRRIVIPLKVDMVGFYDRAFNSDGLSKIDLVGGIHKTISSLHLDSWKSQMNQQINRVNLTLPTVPAGSKTTFIQDWIVSTHRRFNHCKKEHYKLLKEATTLLELALWKSMLEINADSSFEVNPKKKAKIDDMTSRTKQRIAAGAAMSIVIKNVLPFLRLEELK</sequence>
<dbReference type="Pfam" id="PF13306">
    <property type="entry name" value="LRR_5"/>
    <property type="match status" value="1"/>
</dbReference>
<dbReference type="PANTHER" id="PTHR45661:SF3">
    <property type="entry name" value="IG-LIKE DOMAIN-CONTAINING PROTEIN"/>
    <property type="match status" value="1"/>
</dbReference>
<accession>A0AAD8Y2H0</accession>
<dbReference type="InterPro" id="IPR032675">
    <property type="entry name" value="LRR_dom_sf"/>
</dbReference>